<evidence type="ECO:0000256" key="1">
    <source>
        <dbReference type="ARBA" id="ARBA00000885"/>
    </source>
</evidence>
<evidence type="ECO:0000259" key="11">
    <source>
        <dbReference type="PROSITE" id="PS50237"/>
    </source>
</evidence>
<evidence type="ECO:0000313" key="12">
    <source>
        <dbReference type="EMBL" id="RUS30390.1"/>
    </source>
</evidence>
<dbReference type="InterPro" id="IPR036047">
    <property type="entry name" value="F-box-like_dom_sf"/>
</dbReference>
<dbReference type="Gene3D" id="3.90.1750.10">
    <property type="entry name" value="Hect, E3 ligase catalytic domains"/>
    <property type="match status" value="1"/>
</dbReference>
<dbReference type="SUPFAM" id="SSF81383">
    <property type="entry name" value="F-box domain"/>
    <property type="match status" value="1"/>
</dbReference>
<dbReference type="InterPro" id="IPR035983">
    <property type="entry name" value="Hect_E3_ubiquitin_ligase"/>
</dbReference>
<evidence type="ECO:0000256" key="5">
    <source>
        <dbReference type="ARBA" id="ARBA00022737"/>
    </source>
</evidence>
<dbReference type="PANTHER" id="PTHR45700:SF3">
    <property type="entry name" value="UBIQUITIN-PROTEIN LIGASE E3B"/>
    <property type="match status" value="1"/>
</dbReference>
<evidence type="ECO:0000256" key="7">
    <source>
        <dbReference type="PROSITE-ProRule" id="PRU00104"/>
    </source>
</evidence>
<dbReference type="InterPro" id="IPR000569">
    <property type="entry name" value="HECT_dom"/>
</dbReference>
<reference evidence="12 13" key="1">
    <citation type="journal article" date="2018" name="New Phytol.">
        <title>Phylogenomics of Endogonaceae and evolution of mycorrhizas within Mucoromycota.</title>
        <authorList>
            <person name="Chang Y."/>
            <person name="Desiro A."/>
            <person name="Na H."/>
            <person name="Sandor L."/>
            <person name="Lipzen A."/>
            <person name="Clum A."/>
            <person name="Barry K."/>
            <person name="Grigoriev I.V."/>
            <person name="Martin F.M."/>
            <person name="Stajich J.E."/>
            <person name="Smith M.E."/>
            <person name="Bonito G."/>
            <person name="Spatafora J.W."/>
        </authorList>
    </citation>
    <scope>NUCLEOTIDE SEQUENCE [LARGE SCALE GENOMIC DNA]</scope>
    <source>
        <strain evidence="12 13">AD002</strain>
    </source>
</reference>
<keyword evidence="13" id="KW-1185">Reference proteome</keyword>
<dbReference type="InterPro" id="IPR011047">
    <property type="entry name" value="Quinoprotein_ADH-like_sf"/>
</dbReference>
<evidence type="ECO:0000256" key="3">
    <source>
        <dbReference type="ARBA" id="ARBA00022574"/>
    </source>
</evidence>
<evidence type="ECO:0000256" key="2">
    <source>
        <dbReference type="ARBA" id="ARBA00012485"/>
    </source>
</evidence>
<dbReference type="GO" id="GO:0006511">
    <property type="term" value="P:ubiquitin-dependent protein catabolic process"/>
    <property type="evidence" value="ECO:0007669"/>
    <property type="project" value="TreeGrafter"/>
</dbReference>
<evidence type="ECO:0000256" key="4">
    <source>
        <dbReference type="ARBA" id="ARBA00022679"/>
    </source>
</evidence>
<dbReference type="InterPro" id="IPR003903">
    <property type="entry name" value="UIM_dom"/>
</dbReference>
<dbReference type="SMART" id="SM00320">
    <property type="entry name" value="WD40"/>
    <property type="match status" value="4"/>
</dbReference>
<dbReference type="InterPro" id="IPR001810">
    <property type="entry name" value="F-box_dom"/>
</dbReference>
<feature type="active site" description="Glycyl thioester intermediate" evidence="7">
    <location>
        <position position="2219"/>
    </location>
</feature>
<dbReference type="Pfam" id="PF12937">
    <property type="entry name" value="F-box-like"/>
    <property type="match status" value="1"/>
</dbReference>
<dbReference type="InterPro" id="IPR044611">
    <property type="entry name" value="E3A/B/C-like"/>
</dbReference>
<comment type="caution">
    <text evidence="12">The sequence shown here is derived from an EMBL/GenBank/DDBJ whole genome shotgun (WGS) entry which is preliminary data.</text>
</comment>
<dbReference type="Pfam" id="PF00400">
    <property type="entry name" value="WD40"/>
    <property type="match status" value="2"/>
</dbReference>
<evidence type="ECO:0000256" key="8">
    <source>
        <dbReference type="PROSITE-ProRule" id="PRU00221"/>
    </source>
</evidence>
<evidence type="ECO:0000256" key="6">
    <source>
        <dbReference type="ARBA" id="ARBA00022786"/>
    </source>
</evidence>
<dbReference type="PROSITE" id="PS50181">
    <property type="entry name" value="FBOX"/>
    <property type="match status" value="1"/>
</dbReference>
<dbReference type="Gene3D" id="2.130.10.10">
    <property type="entry name" value="YVTN repeat-like/Quinoprotein amine dehydrogenase"/>
    <property type="match status" value="2"/>
</dbReference>
<dbReference type="Gene3D" id="1.20.1280.50">
    <property type="match status" value="1"/>
</dbReference>
<dbReference type="PANTHER" id="PTHR45700">
    <property type="entry name" value="UBIQUITIN-PROTEIN LIGASE E3C"/>
    <property type="match status" value="1"/>
</dbReference>
<dbReference type="FunFam" id="3.30.2160.10:FF:000002">
    <property type="entry name" value="Putative Ubiquitin-protein ligase E3C"/>
    <property type="match status" value="1"/>
</dbReference>
<dbReference type="Pfam" id="PF00632">
    <property type="entry name" value="HECT"/>
    <property type="match status" value="1"/>
</dbReference>
<feature type="compositionally biased region" description="Acidic residues" evidence="9">
    <location>
        <begin position="938"/>
        <end position="953"/>
    </location>
</feature>
<keyword evidence="6 7" id="KW-0833">Ubl conjugation pathway</keyword>
<accession>A0A433QKT3</accession>
<dbReference type="SMART" id="SM00119">
    <property type="entry name" value="HECTc"/>
    <property type="match status" value="1"/>
</dbReference>
<dbReference type="InterPro" id="IPR019775">
    <property type="entry name" value="WD40_repeat_CS"/>
</dbReference>
<dbReference type="Proteomes" id="UP000274822">
    <property type="component" value="Unassembled WGS sequence"/>
</dbReference>
<feature type="region of interest" description="Disordered" evidence="9">
    <location>
        <begin position="813"/>
        <end position="837"/>
    </location>
</feature>
<dbReference type="PROSITE" id="PS50237">
    <property type="entry name" value="HECT"/>
    <property type="match status" value="1"/>
</dbReference>
<dbReference type="SMART" id="SM00726">
    <property type="entry name" value="UIM"/>
    <property type="match status" value="3"/>
</dbReference>
<feature type="repeat" description="WD" evidence="8">
    <location>
        <begin position="311"/>
        <end position="353"/>
    </location>
</feature>
<evidence type="ECO:0000313" key="13">
    <source>
        <dbReference type="Proteomes" id="UP000274822"/>
    </source>
</evidence>
<dbReference type="PROSITE" id="PS50082">
    <property type="entry name" value="WD_REPEATS_2"/>
    <property type="match status" value="2"/>
</dbReference>
<keyword evidence="3 8" id="KW-0853">WD repeat</keyword>
<keyword evidence="4" id="KW-0808">Transferase</keyword>
<sequence length="2256" mass="251595">MEEHVNANRRRFMVGRKPAMAAHVSVGKGVCEGMDVVYWAVYIHGRDCLFVVTQADQPIKLPIDPSTALLLPTQCPSILTPATAEGGRPAIKRPRNSCRLLHGQRVPERSSRKMAWRITSMVLPDPWRPTTCYINSIPIELLTHIFARLEPFVLNTAAQVCKYWRHVITDDACWRDAFMAFFGCVPFRRLAVDSWKSEYILRTRLLRKWERGRGMILLFEPRVGPIDRVHVNFEDSWMLVGSLDRGMVARCDPVTGKIDRDLIFSTEDNTNLEISAMKIDDHRIFWGHKSGYVALTTRFKTSAARQIKRFTSFHEGSVTALAWSVSVQNVVVSGGDDGFVKVWDVHTGRCIRELTGALAKITSLEIDPQVRVIAGTANGIVLVWDLDFAALASPHGNRPHPLDDIPAGGMAYVATTASPSRKIPGPAFVEALEYDPQSGAFVVSYREKPELWKYDAATGQCLAVYTGGHVTGVTCIMWDRDPVQTVVAEPSVPIVALDEPPLPSSSPLLTTSKGTMQGFSAIKTTRLLVTGDSAGIVCLWDGDAASECDRDEPLRVLPLRTIVGHLAAISALSLDGFKVISGSEDGWVKAWDPLTGTLIKILHSRVGRAAPGAMDVNRSAVRCIQSSEYQGVVTIGSFVKTWDFSPDKQMMSECLVVNHDARRNKKARKPVGGSITSPRAQREFSLLPPMFLRHFTRRKIQLPVNRNLKPLPLLVHQDIQHEVRESTREIAHEKKTRDRRARELERMTLGLSDQELLDYAIMISRDEGPHSPSALRAPQNSYVPGNFFPPGRTLSMAAQEEEDLVRAVIASLEGADDGEDRDGNPSEQDPGSGFDTPLVSEFESASLVSGPSSFDSHSFDGRGGIGLAIGAVAARLAPANGDVVASLGEGFMTPDSVPSSFKGSASYKDAFYIPPTPSLSRVAGLSSENTKAPVGNDQEYDDEDGSYDDDVWDEYPPIGDDALHSAGKKGERKFKWSTVGGNARWRTGGSGVRKTPATGTAAAQELMVDEDEELQFVLQLSKEDKLLRHTFPLSIKWSHTTIAQLPQTMFNTNATDKKAFLDKAKADRLKREQERQQQHGLKDREDAARRIQRVWRMGLRRQRWIRDRWTGWDTTTGYESPVAVTDAAAVKVVSQQQQQRLTTRNMFRIVGLFFLLAGEPEQAMEDPTIVGRFAHLCKLLLTKTTKSKEATELVVPYHALLVDARYSDRATKYLKLVLTACWSRVSGHEPLTARAPSLKYRELPPLYMTGLELRVLLQYLDMKNFTLMTAQVLDARYLVNDHPRLLRKRAEEVRGDVVACGMYAKVGHGMALRINQIVKIRSRAEKLEGGQMSANEAKSNKSIMLWLTAVLRCALLVIEAEVEGAGGRAGNSPAFDLFVLHVLSVPLLCEYLDAACLGMMKNGRVLERAVERIRGTDQGAQALLQALEGNGCLFLLGNLMELWQWQTASSAPSSAAFSASSVKTPSATSPTPNTPADSITQNDLIQAAIQLLVQCQIYISDKHTPTHQQYHAIFKWYSGKKIDPEFIPVTHFTRLVRQIEQLWSRRFIDTAFISVLDLKTDPDSASFPSSSSTSLPTHSLQSLSLKKTTKSSSISKVSNHTLLAIDIQNASRLYMLLMHTFPVQRNEILYRLAYIPRLVPQLWRFMNLLGPKGGMQIYLEAARRRKGEVEKEPLIEILKLFCEECEVLFLTLDDDEVYEKQTPFKLDELVALSAFLNQFYLSLLQNPSTSTNPPILTSSSNTLHPPHLKPFDPARRLLLQLHDRNTRRSFCPPNHWLLVSDPKRPFPLPHILAGASQPSQFLTAVRESDPTALRVLASMPHAVPFATRLDIFRDSVSADRAAAPVNDRGVVIRVRRQYVLEDGFRQLGRLGPAQMKGLIRVKFVNELGAEEIGIDQGGPFKEFISQLTTLAFSPAFNLFSTTPSTHLLFPSLTSFTHANQLELFEFVGRVLGKAMYEGVLVEAQFAPFLLAKLLGRHVFLEELAGLDEELWRSLTFVKRYDGESRAWEGDNVEDLGLTFATDEDVFGQHITKELKHNGKHIAVTNENRIEYVYLMADYRLNQQSKEQSKAFIKGFKSIIAENWLRIFSPPELQRVISGEDVDFGEHLHLTILSDVADLRKHTQYQNGYFDQHPVMRALWHVLEDFDSDDKRAFLKFVTSCSKPPLGGFEFLQPPFTIRLVAMSGDDPSGEDSPIGIMKAFFGVGAGTAAKGRLPTSSTCFNLLKLPRKSIGFKSIGRAYPKKTNLREKLKYGKGIE</sequence>
<dbReference type="InterPro" id="IPR001680">
    <property type="entry name" value="WD40_rpt"/>
</dbReference>
<dbReference type="Gene3D" id="3.30.2410.10">
    <property type="entry name" value="Hect, E3 ligase catalytic domain"/>
    <property type="match status" value="1"/>
</dbReference>
<feature type="domain" description="HECT" evidence="11">
    <location>
        <begin position="1871"/>
        <end position="2229"/>
    </location>
</feature>
<dbReference type="SUPFAM" id="SSF50998">
    <property type="entry name" value="Quinoprotein alcohol dehydrogenase-like"/>
    <property type="match status" value="1"/>
</dbReference>
<dbReference type="EC" id="2.3.2.26" evidence="2"/>
<keyword evidence="5" id="KW-0677">Repeat</keyword>
<feature type="domain" description="F-box" evidence="10">
    <location>
        <begin position="131"/>
        <end position="177"/>
    </location>
</feature>
<dbReference type="EMBL" id="RBNJ01003927">
    <property type="protein sequence ID" value="RUS30390.1"/>
    <property type="molecule type" value="Genomic_DNA"/>
</dbReference>
<dbReference type="GO" id="GO:0061630">
    <property type="term" value="F:ubiquitin protein ligase activity"/>
    <property type="evidence" value="ECO:0007669"/>
    <property type="project" value="UniProtKB-EC"/>
</dbReference>
<dbReference type="PROSITE" id="PS00678">
    <property type="entry name" value="WD_REPEATS_1"/>
    <property type="match status" value="2"/>
</dbReference>
<dbReference type="SUPFAM" id="SSF56204">
    <property type="entry name" value="Hect, E3 ligase catalytic domain"/>
    <property type="match status" value="1"/>
</dbReference>
<evidence type="ECO:0000259" key="10">
    <source>
        <dbReference type="PROSITE" id="PS50181"/>
    </source>
</evidence>
<protein>
    <recommendedName>
        <fullName evidence="2">HECT-type E3 ubiquitin transferase</fullName>
        <ecNumber evidence="2">2.3.2.26</ecNumber>
    </recommendedName>
</protein>
<name>A0A433QKT3_9FUNG</name>
<dbReference type="CDD" id="cd00078">
    <property type="entry name" value="HECTc"/>
    <property type="match status" value="1"/>
</dbReference>
<dbReference type="SMART" id="SM00256">
    <property type="entry name" value="FBOX"/>
    <property type="match status" value="1"/>
</dbReference>
<feature type="region of interest" description="Disordered" evidence="9">
    <location>
        <begin position="922"/>
        <end position="966"/>
    </location>
</feature>
<gene>
    <name evidence="12" type="ORF">BC938DRAFT_479448</name>
</gene>
<dbReference type="GO" id="GO:0000209">
    <property type="term" value="P:protein polyubiquitination"/>
    <property type="evidence" value="ECO:0007669"/>
    <property type="project" value="InterPro"/>
</dbReference>
<dbReference type="Gene3D" id="3.30.2160.10">
    <property type="entry name" value="Hect, E3 ligase catalytic domain"/>
    <property type="match status" value="1"/>
</dbReference>
<proteinExistence type="predicted"/>
<organism evidence="12 13">
    <name type="scientific">Jimgerdemannia flammicorona</name>
    <dbReference type="NCBI Taxonomy" id="994334"/>
    <lineage>
        <taxon>Eukaryota</taxon>
        <taxon>Fungi</taxon>
        <taxon>Fungi incertae sedis</taxon>
        <taxon>Mucoromycota</taxon>
        <taxon>Mucoromycotina</taxon>
        <taxon>Endogonomycetes</taxon>
        <taxon>Endogonales</taxon>
        <taxon>Endogonaceae</taxon>
        <taxon>Jimgerdemannia</taxon>
    </lineage>
</organism>
<feature type="repeat" description="WD" evidence="8">
    <location>
        <begin position="562"/>
        <end position="601"/>
    </location>
</feature>
<evidence type="ECO:0000256" key="9">
    <source>
        <dbReference type="SAM" id="MobiDB-lite"/>
    </source>
</evidence>
<dbReference type="PROSITE" id="PS50294">
    <property type="entry name" value="WD_REPEATS_REGION"/>
    <property type="match status" value="1"/>
</dbReference>
<dbReference type="InterPro" id="IPR015943">
    <property type="entry name" value="WD40/YVTN_repeat-like_dom_sf"/>
</dbReference>
<comment type="catalytic activity">
    <reaction evidence="1">
        <text>S-ubiquitinyl-[E2 ubiquitin-conjugating enzyme]-L-cysteine + [acceptor protein]-L-lysine = [E2 ubiquitin-conjugating enzyme]-L-cysteine + N(6)-ubiquitinyl-[acceptor protein]-L-lysine.</text>
        <dbReference type="EC" id="2.3.2.26"/>
    </reaction>
</comment>